<name>E4WTX6_OIKDI</name>
<dbReference type="Proteomes" id="UP000001307">
    <property type="component" value="Unassembled WGS sequence"/>
</dbReference>
<evidence type="ECO:0000256" key="6">
    <source>
        <dbReference type="ARBA" id="ARBA00022989"/>
    </source>
</evidence>
<keyword evidence="5 12" id="KW-0812">Transmembrane</keyword>
<evidence type="ECO:0000256" key="10">
    <source>
        <dbReference type="ARBA" id="ARBA00023201"/>
    </source>
</evidence>
<dbReference type="InParanoid" id="E4WTX6"/>
<protein>
    <submittedName>
        <fullName evidence="13">Uncharacterized protein</fullName>
    </submittedName>
</protein>
<feature type="transmembrane region" description="Helical" evidence="12">
    <location>
        <begin position="179"/>
        <end position="196"/>
    </location>
</feature>
<evidence type="ECO:0000256" key="8">
    <source>
        <dbReference type="ARBA" id="ARBA00023065"/>
    </source>
</evidence>
<evidence type="ECO:0000256" key="2">
    <source>
        <dbReference type="ARBA" id="ARBA00006434"/>
    </source>
</evidence>
<evidence type="ECO:0000256" key="1">
    <source>
        <dbReference type="ARBA" id="ARBA00004651"/>
    </source>
</evidence>
<dbReference type="GO" id="GO:0015293">
    <property type="term" value="F:symporter activity"/>
    <property type="evidence" value="ECO:0007669"/>
    <property type="project" value="TreeGrafter"/>
</dbReference>
<dbReference type="AlphaFoldDB" id="E4WTX6"/>
<gene>
    <name evidence="13" type="ORF">GSOID_T00006060001</name>
</gene>
<evidence type="ECO:0000256" key="3">
    <source>
        <dbReference type="ARBA" id="ARBA00022448"/>
    </source>
</evidence>
<evidence type="ECO:0000256" key="7">
    <source>
        <dbReference type="ARBA" id="ARBA00023053"/>
    </source>
</evidence>
<dbReference type="OrthoDB" id="6132759at2759"/>
<dbReference type="PANTHER" id="PTHR42985">
    <property type="entry name" value="SODIUM-COUPLED MONOCARBOXYLATE TRANSPORTER"/>
    <property type="match status" value="1"/>
</dbReference>
<comment type="subcellular location">
    <subcellularLocation>
        <location evidence="1">Cell membrane</location>
        <topology evidence="1">Multi-pass membrane protein</topology>
    </subcellularLocation>
</comment>
<evidence type="ECO:0000256" key="9">
    <source>
        <dbReference type="ARBA" id="ARBA00023136"/>
    </source>
</evidence>
<keyword evidence="4" id="KW-1003">Cell membrane</keyword>
<evidence type="ECO:0000256" key="5">
    <source>
        <dbReference type="ARBA" id="ARBA00022692"/>
    </source>
</evidence>
<evidence type="ECO:0000256" key="4">
    <source>
        <dbReference type="ARBA" id="ARBA00022475"/>
    </source>
</evidence>
<keyword evidence="8" id="KW-0406">Ion transport</keyword>
<dbReference type="InterPro" id="IPR001734">
    <property type="entry name" value="Na/solute_symporter"/>
</dbReference>
<dbReference type="PANTHER" id="PTHR42985:SF45">
    <property type="entry name" value="SODIUM_IODIDE COTRANSPORTER-LIKE"/>
    <property type="match status" value="1"/>
</dbReference>
<keyword evidence="7" id="KW-0915">Sodium</keyword>
<feature type="transmembrane region" description="Helical" evidence="12">
    <location>
        <begin position="473"/>
        <end position="491"/>
    </location>
</feature>
<dbReference type="NCBIfam" id="TIGR00813">
    <property type="entry name" value="sss"/>
    <property type="match status" value="1"/>
</dbReference>
<dbReference type="PROSITE" id="PS50283">
    <property type="entry name" value="NA_SOLUT_SYMP_3"/>
    <property type="match status" value="1"/>
</dbReference>
<dbReference type="Pfam" id="PF00474">
    <property type="entry name" value="SSF"/>
    <property type="match status" value="1"/>
</dbReference>
<keyword evidence="3" id="KW-0813">Transport</keyword>
<dbReference type="EMBL" id="FN653016">
    <property type="protein sequence ID" value="CBY06983.1"/>
    <property type="molecule type" value="Genomic_DNA"/>
</dbReference>
<reference evidence="13" key="1">
    <citation type="journal article" date="2010" name="Science">
        <title>Plasticity of animal genome architecture unmasked by rapid evolution of a pelagic tunicate.</title>
        <authorList>
            <person name="Denoeud F."/>
            <person name="Henriet S."/>
            <person name="Mungpakdee S."/>
            <person name="Aury J.M."/>
            <person name="Da Silva C."/>
            <person name="Brinkmann H."/>
            <person name="Mikhaleva J."/>
            <person name="Olsen L.C."/>
            <person name="Jubin C."/>
            <person name="Canestro C."/>
            <person name="Bouquet J.M."/>
            <person name="Danks G."/>
            <person name="Poulain J."/>
            <person name="Campsteijn C."/>
            <person name="Adamski M."/>
            <person name="Cross I."/>
            <person name="Yadetie F."/>
            <person name="Muffato M."/>
            <person name="Louis A."/>
            <person name="Butcher S."/>
            <person name="Tsagkogeorga G."/>
            <person name="Konrad A."/>
            <person name="Singh S."/>
            <person name="Jensen M.F."/>
            <person name="Cong E.H."/>
            <person name="Eikeseth-Otteraa H."/>
            <person name="Noel B."/>
            <person name="Anthouard V."/>
            <person name="Porcel B.M."/>
            <person name="Kachouri-Lafond R."/>
            <person name="Nishino A."/>
            <person name="Ugolini M."/>
            <person name="Chourrout P."/>
            <person name="Nishida H."/>
            <person name="Aasland R."/>
            <person name="Huzurbazar S."/>
            <person name="Westhof E."/>
            <person name="Delsuc F."/>
            <person name="Lehrach H."/>
            <person name="Reinhardt R."/>
            <person name="Weissenbach J."/>
            <person name="Roy S.W."/>
            <person name="Artiguenave F."/>
            <person name="Postlethwait J.H."/>
            <person name="Manak J.R."/>
            <person name="Thompson E.M."/>
            <person name="Jaillon O."/>
            <person name="Du Pasquier L."/>
            <person name="Boudinot P."/>
            <person name="Liberles D.A."/>
            <person name="Volff J.N."/>
            <person name="Philippe H."/>
            <person name="Lenhard B."/>
            <person name="Roest Crollius H."/>
            <person name="Wincker P."/>
            <person name="Chourrout D."/>
        </authorList>
    </citation>
    <scope>NUCLEOTIDE SEQUENCE [LARGE SCALE GENOMIC DNA]</scope>
</reference>
<evidence type="ECO:0000256" key="11">
    <source>
        <dbReference type="RuleBase" id="RU362091"/>
    </source>
</evidence>
<keyword evidence="10" id="KW-0739">Sodium transport</keyword>
<feature type="transmembrane region" description="Helical" evidence="12">
    <location>
        <begin position="551"/>
        <end position="574"/>
    </location>
</feature>
<comment type="similarity">
    <text evidence="2 11">Belongs to the sodium:solute symporter (SSF) (TC 2.A.21) family.</text>
</comment>
<keyword evidence="6 12" id="KW-1133">Transmembrane helix</keyword>
<feature type="transmembrane region" description="Helical" evidence="12">
    <location>
        <begin position="67"/>
        <end position="84"/>
    </location>
</feature>
<proteinExistence type="inferred from homology"/>
<feature type="transmembrane region" description="Helical" evidence="12">
    <location>
        <begin position="417"/>
        <end position="437"/>
    </location>
</feature>
<feature type="transmembrane region" description="Helical" evidence="12">
    <location>
        <begin position="96"/>
        <end position="116"/>
    </location>
</feature>
<feature type="transmembrane region" description="Helical" evidence="12">
    <location>
        <begin position="314"/>
        <end position="335"/>
    </location>
</feature>
<feature type="transmembrane region" description="Helical" evidence="12">
    <location>
        <begin position="145"/>
        <end position="167"/>
    </location>
</feature>
<dbReference type="GO" id="GO:0005886">
    <property type="term" value="C:plasma membrane"/>
    <property type="evidence" value="ECO:0007669"/>
    <property type="project" value="UniProtKB-SubCell"/>
</dbReference>
<dbReference type="GO" id="GO:0006814">
    <property type="term" value="P:sodium ion transport"/>
    <property type="evidence" value="ECO:0007669"/>
    <property type="project" value="UniProtKB-KW"/>
</dbReference>
<dbReference type="CDD" id="cd11492">
    <property type="entry name" value="SLC5sbd_NIS-SMVT"/>
    <property type="match status" value="1"/>
</dbReference>
<evidence type="ECO:0000256" key="12">
    <source>
        <dbReference type="SAM" id="Phobius"/>
    </source>
</evidence>
<dbReference type="InterPro" id="IPR038377">
    <property type="entry name" value="Na/Glc_symporter_sf"/>
</dbReference>
<keyword evidence="14" id="KW-1185">Reference proteome</keyword>
<feature type="transmembrane region" description="Helical" evidence="12">
    <location>
        <begin position="28"/>
        <end position="47"/>
    </location>
</feature>
<accession>E4WTX6</accession>
<dbReference type="InterPro" id="IPR051163">
    <property type="entry name" value="Sodium:Solute_Symporter_SSF"/>
</dbReference>
<feature type="transmembrane region" description="Helical" evidence="12">
    <location>
        <begin position="443"/>
        <end position="466"/>
    </location>
</feature>
<keyword evidence="9 12" id="KW-0472">Membrane</keyword>
<evidence type="ECO:0000313" key="14">
    <source>
        <dbReference type="Proteomes" id="UP000001307"/>
    </source>
</evidence>
<evidence type="ECO:0000313" key="13">
    <source>
        <dbReference type="EMBL" id="CBY06983.1"/>
    </source>
</evidence>
<dbReference type="Gene3D" id="1.20.1730.10">
    <property type="entry name" value="Sodium/glucose cotransporter"/>
    <property type="match status" value="1"/>
</dbReference>
<organism evidence="13">
    <name type="scientific">Oikopleura dioica</name>
    <name type="common">Tunicate</name>
    <dbReference type="NCBI Taxonomy" id="34765"/>
    <lineage>
        <taxon>Eukaryota</taxon>
        <taxon>Metazoa</taxon>
        <taxon>Chordata</taxon>
        <taxon>Tunicata</taxon>
        <taxon>Appendicularia</taxon>
        <taxon>Copelata</taxon>
        <taxon>Oikopleuridae</taxon>
        <taxon>Oikopleura</taxon>
    </lineage>
</organism>
<sequence>MAENIAEYCSWQTEKIPQSTDTFVWQDYLILGCTLGVSTVIGIYFAWKDRNKNADEYMMGGGNVSPYPIAMSLATTFFSAITILTTPVEFYKYNAMFIYFILTYLLCSIFAAEIFGPMFKDMGLTSIYEYLERRFGKTSKMNGKIIRGLMTLEFIAQNIFYVGIVIYSPATALEVVTGLNKWLCVWLIGGICIFYTSIGGLKAVVWTDTFQICIMLSGYVAIISKASVDFGSFKNISEPYKMSENWVYDEFSWDPRIRHSFWTVIIGGLFGTWGNSFCCSQSMVQRSLAVKNKKNVSFVFHVTKIIYKLRISIYLAWILISAIVVTAMLVGMSMFRYNACCDPYTAGWVETTDQLVPYLSVIIFKSTPGVAGLYVSGAFSGTLSTVSSGINSMTTVSITDFIQPRLPHKSDVFFTRLSKLLTVVFGICCIGFAYIAANLGGVLQAALSVNGMMGGTSFAVFILGFFNPWAEEIGTIIGFLSGLAIAVWTYIGSTIYETDPQWARITPQTISQCEGYPEEFQCSAESTDPWCESDFDGSDYPAVAELYAISYLYLGTLGLVTNLIVTSFVSFIVCRVKKISPNDLPKNVLFPALDRLFKRNENEKSPISVRNLAFEDNETNKTPFEEDQTIL</sequence>